<dbReference type="InterPro" id="IPR043427">
    <property type="entry name" value="YscJ/FliF"/>
</dbReference>
<evidence type="ECO:0000313" key="15">
    <source>
        <dbReference type="Proteomes" id="UP000032679"/>
    </source>
</evidence>
<keyword evidence="14" id="KW-0966">Cell projection</keyword>
<evidence type="ECO:0000259" key="12">
    <source>
        <dbReference type="Pfam" id="PF01514"/>
    </source>
</evidence>
<evidence type="ECO:0000313" key="14">
    <source>
        <dbReference type="EMBL" id="GAN52990.1"/>
    </source>
</evidence>
<organism evidence="14 15">
    <name type="scientific">Tanticharoenia sakaeratensis NBRC 103193</name>
    <dbReference type="NCBI Taxonomy" id="1231623"/>
    <lineage>
        <taxon>Bacteria</taxon>
        <taxon>Pseudomonadati</taxon>
        <taxon>Pseudomonadota</taxon>
        <taxon>Alphaproteobacteria</taxon>
        <taxon>Acetobacterales</taxon>
        <taxon>Acetobacteraceae</taxon>
        <taxon>Tanticharoenia</taxon>
    </lineage>
</organism>
<dbReference type="NCBIfam" id="TIGR00206">
    <property type="entry name" value="fliF"/>
    <property type="match status" value="1"/>
</dbReference>
<comment type="caution">
    <text evidence="14">The sequence shown here is derived from an EMBL/GenBank/DDBJ whole genome shotgun (WGS) entry which is preliminary data.</text>
</comment>
<evidence type="ECO:0000256" key="5">
    <source>
        <dbReference type="ARBA" id="ARBA00022692"/>
    </source>
</evidence>
<evidence type="ECO:0000256" key="7">
    <source>
        <dbReference type="ARBA" id="ARBA00023136"/>
    </source>
</evidence>
<proteinExistence type="inferred from homology"/>
<comment type="subcellular location">
    <subcellularLocation>
        <location evidence="1 9">Bacterial flagellum basal body</location>
    </subcellularLocation>
    <subcellularLocation>
        <location evidence="2">Cell membrane</location>
        <topology evidence="2">Multi-pass membrane protein</topology>
    </subcellularLocation>
</comment>
<feature type="domain" description="Flagellar M-ring N-terminal" evidence="12">
    <location>
        <begin position="43"/>
        <end position="214"/>
    </location>
</feature>
<dbReference type="GO" id="GO:0071973">
    <property type="term" value="P:bacterial-type flagellum-dependent cell motility"/>
    <property type="evidence" value="ECO:0007669"/>
    <property type="project" value="InterPro"/>
</dbReference>
<dbReference type="GO" id="GO:0005886">
    <property type="term" value="C:plasma membrane"/>
    <property type="evidence" value="ECO:0007669"/>
    <property type="project" value="UniProtKB-SubCell"/>
</dbReference>
<feature type="region of interest" description="Disordered" evidence="10">
    <location>
        <begin position="290"/>
        <end position="332"/>
    </location>
</feature>
<feature type="transmembrane region" description="Helical" evidence="11">
    <location>
        <begin position="16"/>
        <end position="35"/>
    </location>
</feature>
<accession>A0A0D6MHQ1</accession>
<dbReference type="STRING" id="1231623.Tasa_004_055"/>
<keyword evidence="15" id="KW-1185">Reference proteome</keyword>
<evidence type="ECO:0000256" key="11">
    <source>
        <dbReference type="SAM" id="Phobius"/>
    </source>
</evidence>
<dbReference type="PANTHER" id="PTHR30046:SF0">
    <property type="entry name" value="FLAGELLAR M-RING PROTEIN"/>
    <property type="match status" value="1"/>
</dbReference>
<evidence type="ECO:0000256" key="10">
    <source>
        <dbReference type="SAM" id="MobiDB-lite"/>
    </source>
</evidence>
<keyword evidence="14" id="KW-0969">Cilium</keyword>
<sequence>MNALIENLRALGNRRLAVLGAVFVGMLALLGVVVLQSGGGSTDALLYRDLDPKEASGIADHLDKAHIAYALRDQGQTILVAQDKVAAARLLLAKDGLPSGGSVGYELFDRGSNLTQTQFEQSINETRALEGELERSIRLLRGVKSARVHLVLAHRELFSAEEQTAQASVLLTLNGNQRLDPEGVSAVLNLVAAAVPGLRPQNIAIVDNRGDVLARAGSITGSGSGSQSVEEQRQAMEMRLSRSVEDMLNSVVGMGHVRVEAAVQMNTDHVHETQERYDPDQQVLRSQQTNTEKNVNTQGSANVTVGNNLPNANAGQPQSGSQSSRQQETDNYEIGKTVRVLVQDQPRVSRLSIAVMVDGLTHIDGHNQPVWTPRDKDELSRLTDLTKSAVGYDAARGDTVTVMSMRFTSDDNEAAPHEKTIMGLNAAMLLNGQVTRTLVFVVTLLAVGFFIVRPLLSPKRIAPAAGVALSPMSAGGAIERLDQQGTALVASSGPSNALNAIASSDDGLITVSGVEGRIKASSIQRVLDLVETHPDESIAMIRGWLASEQGGPERA</sequence>
<gene>
    <name evidence="14" type="ORF">Tasa_004_055</name>
</gene>
<dbReference type="EMBL" id="BALE01000004">
    <property type="protein sequence ID" value="GAN52990.1"/>
    <property type="molecule type" value="Genomic_DNA"/>
</dbReference>
<keyword evidence="6 11" id="KW-1133">Transmembrane helix</keyword>
<evidence type="ECO:0000256" key="4">
    <source>
        <dbReference type="ARBA" id="ARBA00022475"/>
    </source>
</evidence>
<keyword evidence="14" id="KW-0282">Flagellum</keyword>
<keyword evidence="5 11" id="KW-0812">Transmembrane</keyword>
<keyword evidence="4" id="KW-1003">Cell membrane</keyword>
<dbReference type="GO" id="GO:0009431">
    <property type="term" value="C:bacterial-type flagellum basal body, MS ring"/>
    <property type="evidence" value="ECO:0007669"/>
    <property type="project" value="InterPro"/>
</dbReference>
<evidence type="ECO:0000256" key="6">
    <source>
        <dbReference type="ARBA" id="ARBA00022989"/>
    </source>
</evidence>
<dbReference type="AlphaFoldDB" id="A0A0D6MHQ1"/>
<dbReference type="Pfam" id="PF08345">
    <property type="entry name" value="YscJ_FliF_C"/>
    <property type="match status" value="1"/>
</dbReference>
<dbReference type="Gene3D" id="3.30.300.30">
    <property type="match status" value="1"/>
</dbReference>
<dbReference type="InterPro" id="IPR045851">
    <property type="entry name" value="AMP-bd_C_sf"/>
</dbReference>
<dbReference type="RefSeq" id="WP_048846512.1">
    <property type="nucleotide sequence ID" value="NZ_BALE01000004.1"/>
</dbReference>
<evidence type="ECO:0000256" key="9">
    <source>
        <dbReference type="PIRNR" id="PIRNR004862"/>
    </source>
</evidence>
<dbReference type="PIRSF" id="PIRSF004862">
    <property type="entry name" value="FliF"/>
    <property type="match status" value="1"/>
</dbReference>
<comment type="function">
    <text evidence="9">The M ring may be actively involved in energy transduction.</text>
</comment>
<evidence type="ECO:0000256" key="1">
    <source>
        <dbReference type="ARBA" id="ARBA00004117"/>
    </source>
</evidence>
<dbReference type="PANTHER" id="PTHR30046">
    <property type="entry name" value="FLAGELLAR M-RING PROTEIN"/>
    <property type="match status" value="1"/>
</dbReference>
<evidence type="ECO:0000256" key="3">
    <source>
        <dbReference type="ARBA" id="ARBA00007971"/>
    </source>
</evidence>
<dbReference type="InterPro" id="IPR006182">
    <property type="entry name" value="FliF_N_dom"/>
</dbReference>
<dbReference type="PRINTS" id="PR01009">
    <property type="entry name" value="FLGMRINGFLIF"/>
</dbReference>
<evidence type="ECO:0000259" key="13">
    <source>
        <dbReference type="Pfam" id="PF08345"/>
    </source>
</evidence>
<protein>
    <recommendedName>
        <fullName evidence="9">Flagellar M-ring protein</fullName>
    </recommendedName>
</protein>
<reference evidence="14 15" key="1">
    <citation type="submission" date="2012-10" db="EMBL/GenBank/DDBJ databases">
        <title>Genome sequencing of Tanticharoenia sakaeratensis NBRC 103193.</title>
        <authorList>
            <person name="Azuma Y."/>
            <person name="Hadano H."/>
            <person name="Hirakawa H."/>
            <person name="Matsushita K."/>
        </authorList>
    </citation>
    <scope>NUCLEOTIDE SEQUENCE [LARGE SCALE GENOMIC DNA]</scope>
    <source>
        <strain evidence="14 15">NBRC 103193</strain>
    </source>
</reference>
<feature type="compositionally biased region" description="Low complexity" evidence="10">
    <location>
        <begin position="315"/>
        <end position="326"/>
    </location>
</feature>
<feature type="transmembrane region" description="Helical" evidence="11">
    <location>
        <begin position="438"/>
        <end position="456"/>
    </location>
</feature>
<comment type="similarity">
    <text evidence="3 9">Belongs to the FliF family.</text>
</comment>
<dbReference type="InterPro" id="IPR013556">
    <property type="entry name" value="Flag_M-ring_C"/>
</dbReference>
<name>A0A0D6MHQ1_9PROT</name>
<evidence type="ECO:0000256" key="8">
    <source>
        <dbReference type="ARBA" id="ARBA00023143"/>
    </source>
</evidence>
<feature type="compositionally biased region" description="Polar residues" evidence="10">
    <location>
        <begin position="290"/>
        <end position="314"/>
    </location>
</feature>
<dbReference type="InterPro" id="IPR000067">
    <property type="entry name" value="FlgMring_FliF"/>
</dbReference>
<keyword evidence="7 11" id="KW-0472">Membrane</keyword>
<feature type="domain" description="Flagellar M-ring C-terminal" evidence="13">
    <location>
        <begin position="248"/>
        <end position="407"/>
    </location>
</feature>
<dbReference type="Proteomes" id="UP000032679">
    <property type="component" value="Unassembled WGS sequence"/>
</dbReference>
<dbReference type="Pfam" id="PF01514">
    <property type="entry name" value="YscJ_FliF"/>
    <property type="match status" value="1"/>
</dbReference>
<dbReference type="OrthoDB" id="9807026at2"/>
<keyword evidence="8 9" id="KW-0975">Bacterial flagellum</keyword>
<evidence type="ECO:0000256" key="2">
    <source>
        <dbReference type="ARBA" id="ARBA00004651"/>
    </source>
</evidence>
<dbReference type="GO" id="GO:0003774">
    <property type="term" value="F:cytoskeletal motor activity"/>
    <property type="evidence" value="ECO:0007669"/>
    <property type="project" value="InterPro"/>
</dbReference>